<reference evidence="1 2" key="1">
    <citation type="journal article" date="2017" name="Genome Biol. Evol.">
        <title>Phytophthora megakarya and P. palmivora, closely related causal agents of cacao black pod rot, underwent increases in genome sizes and gene numbers by different mechanisms.</title>
        <authorList>
            <person name="Ali S.S."/>
            <person name="Shao J."/>
            <person name="Lary D.J."/>
            <person name="Kronmiller B."/>
            <person name="Shen D."/>
            <person name="Strem M.D."/>
            <person name="Amoako-Attah I."/>
            <person name="Akrofi A.Y."/>
            <person name="Begoude B.A."/>
            <person name="Ten Hoopen G.M."/>
            <person name="Coulibaly K."/>
            <person name="Kebe B.I."/>
            <person name="Melnick R.L."/>
            <person name="Guiltinan M.J."/>
            <person name="Tyler B.M."/>
            <person name="Meinhardt L.W."/>
            <person name="Bailey B.A."/>
        </authorList>
    </citation>
    <scope>NUCLEOTIDE SEQUENCE [LARGE SCALE GENOMIC DNA]</scope>
    <source>
        <strain evidence="2">sbr112.9</strain>
    </source>
</reference>
<dbReference type="AlphaFoldDB" id="A0A2P4XMP9"/>
<dbReference type="EMBL" id="NCKW01009535">
    <property type="protein sequence ID" value="POM66779.1"/>
    <property type="molecule type" value="Genomic_DNA"/>
</dbReference>
<name>A0A2P4XMP9_9STRA</name>
<sequence>MFLEKLSAPCGVLTMGTLFAAPMSMPYLRKKPEDRGLPHVGALWVQPENTTTQSQEEDQFWRWVSLNNFTVRELKEL</sequence>
<evidence type="ECO:0000313" key="1">
    <source>
        <dbReference type="EMBL" id="POM66779.1"/>
    </source>
</evidence>
<evidence type="ECO:0000313" key="2">
    <source>
        <dbReference type="Proteomes" id="UP000237271"/>
    </source>
</evidence>
<protein>
    <recommendedName>
        <fullName evidence="3">ATP-binding cassette (ABC) Superfamily</fullName>
    </recommendedName>
</protein>
<accession>A0A2P4XMP9</accession>
<dbReference type="Proteomes" id="UP000237271">
    <property type="component" value="Unassembled WGS sequence"/>
</dbReference>
<comment type="caution">
    <text evidence="1">The sequence shown here is derived from an EMBL/GenBank/DDBJ whole genome shotgun (WGS) entry which is preliminary data.</text>
</comment>
<dbReference type="OrthoDB" id="126917at2759"/>
<gene>
    <name evidence="1" type="ORF">PHPALM_17309</name>
</gene>
<evidence type="ECO:0008006" key="3">
    <source>
        <dbReference type="Google" id="ProtNLM"/>
    </source>
</evidence>
<organism evidence="1 2">
    <name type="scientific">Phytophthora palmivora</name>
    <dbReference type="NCBI Taxonomy" id="4796"/>
    <lineage>
        <taxon>Eukaryota</taxon>
        <taxon>Sar</taxon>
        <taxon>Stramenopiles</taxon>
        <taxon>Oomycota</taxon>
        <taxon>Peronosporomycetes</taxon>
        <taxon>Peronosporales</taxon>
        <taxon>Peronosporaceae</taxon>
        <taxon>Phytophthora</taxon>
    </lineage>
</organism>
<proteinExistence type="predicted"/>
<keyword evidence="2" id="KW-1185">Reference proteome</keyword>